<sequence>MDLESECSVLGSVEDNEEITNDSVSGNLENFGESKVQINGTCSVENNDNDELFPEVEQKEAEVLESVSLPPVDLKAEVSPSPTTATTTRKGYGLKKWRRIKRDAIKGGDSSIATSKMMTPDLPYSGPIRVNGCKFMQNASRRVTVRFLPQMLWLEIWMVLLSLMSQGWGWAHHLLLEQIQRTVRIRVASPRQQPALQG</sequence>
<evidence type="ECO:0000313" key="1">
    <source>
        <dbReference type="EMBL" id="KAL0306179.1"/>
    </source>
</evidence>
<proteinExistence type="predicted"/>
<name>A0AAW2KH48_SESRA</name>
<accession>A0AAW2KH48</accession>
<reference evidence="1" key="2">
    <citation type="journal article" date="2024" name="Plant">
        <title>Genomic evolution and insights into agronomic trait innovations of Sesamum species.</title>
        <authorList>
            <person name="Miao H."/>
            <person name="Wang L."/>
            <person name="Qu L."/>
            <person name="Liu H."/>
            <person name="Sun Y."/>
            <person name="Le M."/>
            <person name="Wang Q."/>
            <person name="Wei S."/>
            <person name="Zheng Y."/>
            <person name="Lin W."/>
            <person name="Duan Y."/>
            <person name="Cao H."/>
            <person name="Xiong S."/>
            <person name="Wang X."/>
            <person name="Wei L."/>
            <person name="Li C."/>
            <person name="Ma Q."/>
            <person name="Ju M."/>
            <person name="Zhao R."/>
            <person name="Li G."/>
            <person name="Mu C."/>
            <person name="Tian Q."/>
            <person name="Mei H."/>
            <person name="Zhang T."/>
            <person name="Gao T."/>
            <person name="Zhang H."/>
        </authorList>
    </citation>
    <scope>NUCLEOTIDE SEQUENCE</scope>
    <source>
        <strain evidence="1">G02</strain>
    </source>
</reference>
<gene>
    <name evidence="1" type="ORF">Sradi_6035200</name>
</gene>
<dbReference type="PANTHER" id="PTHR34562:SF8">
    <property type="entry name" value="WPP DOMAIN-INTERACTING PROTEIN 1"/>
    <property type="match status" value="1"/>
</dbReference>
<reference evidence="1" key="1">
    <citation type="submission" date="2020-06" db="EMBL/GenBank/DDBJ databases">
        <authorList>
            <person name="Li T."/>
            <person name="Hu X."/>
            <person name="Zhang T."/>
            <person name="Song X."/>
            <person name="Zhang H."/>
            <person name="Dai N."/>
            <person name="Sheng W."/>
            <person name="Hou X."/>
            <person name="Wei L."/>
        </authorList>
    </citation>
    <scope>NUCLEOTIDE SEQUENCE</scope>
    <source>
        <strain evidence="1">G02</strain>
        <tissue evidence="1">Leaf</tissue>
    </source>
</reference>
<comment type="caution">
    <text evidence="1">The sequence shown here is derived from an EMBL/GenBank/DDBJ whole genome shotgun (WGS) entry which is preliminary data.</text>
</comment>
<dbReference type="PANTHER" id="PTHR34562">
    <property type="entry name" value="WPP DOMAIN-INTERACTING PROTEIN 2"/>
    <property type="match status" value="1"/>
</dbReference>
<dbReference type="EMBL" id="JACGWJ010000028">
    <property type="protein sequence ID" value="KAL0306179.1"/>
    <property type="molecule type" value="Genomic_DNA"/>
</dbReference>
<protein>
    <submittedName>
        <fullName evidence="1">Uncharacterized protein</fullName>
    </submittedName>
</protein>
<organism evidence="1">
    <name type="scientific">Sesamum radiatum</name>
    <name type="common">Black benniseed</name>
    <dbReference type="NCBI Taxonomy" id="300843"/>
    <lineage>
        <taxon>Eukaryota</taxon>
        <taxon>Viridiplantae</taxon>
        <taxon>Streptophyta</taxon>
        <taxon>Embryophyta</taxon>
        <taxon>Tracheophyta</taxon>
        <taxon>Spermatophyta</taxon>
        <taxon>Magnoliopsida</taxon>
        <taxon>eudicotyledons</taxon>
        <taxon>Gunneridae</taxon>
        <taxon>Pentapetalae</taxon>
        <taxon>asterids</taxon>
        <taxon>lamiids</taxon>
        <taxon>Lamiales</taxon>
        <taxon>Pedaliaceae</taxon>
        <taxon>Sesamum</taxon>
    </lineage>
</organism>
<dbReference type="InterPro" id="IPR044696">
    <property type="entry name" value="WIP1/2/3"/>
</dbReference>
<dbReference type="AlphaFoldDB" id="A0AAW2KH48"/>